<keyword evidence="4" id="KW-0066">ATP synthesis</keyword>
<evidence type="ECO:0000313" key="5">
    <source>
        <dbReference type="EMBL" id="MBM6819092.1"/>
    </source>
</evidence>
<dbReference type="HAMAP" id="MF_00311">
    <property type="entry name" value="ATP_synth_E_arch"/>
    <property type="match status" value="1"/>
</dbReference>
<dbReference type="SUPFAM" id="SSF160527">
    <property type="entry name" value="V-type ATPase subunit E-like"/>
    <property type="match status" value="1"/>
</dbReference>
<dbReference type="EMBL" id="JACJLL010000033">
    <property type="protein sequence ID" value="MBM6819092.1"/>
    <property type="molecule type" value="Genomic_DNA"/>
</dbReference>
<keyword evidence="4" id="KW-0375">Hydrogen ion transport</keyword>
<dbReference type="RefSeq" id="WP_204572167.1">
    <property type="nucleotide sequence ID" value="NZ_JACJLL010000033.1"/>
</dbReference>
<dbReference type="Pfam" id="PF01991">
    <property type="entry name" value="vATP-synt_E"/>
    <property type="match status" value="1"/>
</dbReference>
<reference evidence="5 6" key="1">
    <citation type="journal article" date="2021" name="Sci. Rep.">
        <title>The distribution of antibiotic resistance genes in chicken gut microbiota commensals.</title>
        <authorList>
            <person name="Juricova H."/>
            <person name="Matiasovicova J."/>
            <person name="Kubasova T."/>
            <person name="Cejkova D."/>
            <person name="Rychlik I."/>
        </authorList>
    </citation>
    <scope>NUCLEOTIDE SEQUENCE [LARGE SCALE GENOMIC DNA]</scope>
    <source>
        <strain evidence="5 6">An435</strain>
    </source>
</reference>
<evidence type="ECO:0000256" key="1">
    <source>
        <dbReference type="ARBA" id="ARBA00005901"/>
    </source>
</evidence>
<dbReference type="InterPro" id="IPR002842">
    <property type="entry name" value="ATPase_V1_Esu"/>
</dbReference>
<name>A0ABS2FGF4_9CLOT</name>
<organism evidence="5 6">
    <name type="scientific">Clostridium saudiense</name>
    <dbReference type="NCBI Taxonomy" id="1414720"/>
    <lineage>
        <taxon>Bacteria</taxon>
        <taxon>Bacillati</taxon>
        <taxon>Bacillota</taxon>
        <taxon>Clostridia</taxon>
        <taxon>Eubacteriales</taxon>
        <taxon>Clostridiaceae</taxon>
        <taxon>Clostridium</taxon>
    </lineage>
</organism>
<evidence type="ECO:0000313" key="6">
    <source>
        <dbReference type="Proteomes" id="UP000767334"/>
    </source>
</evidence>
<comment type="caution">
    <text evidence="5">The sequence shown here is derived from an EMBL/GenBank/DDBJ whole genome shotgun (WGS) entry which is preliminary data.</text>
</comment>
<keyword evidence="6" id="KW-1185">Reference proteome</keyword>
<comment type="similarity">
    <text evidence="1 4">Belongs to the V-ATPase E subunit family.</text>
</comment>
<dbReference type="Gene3D" id="1.20.5.620">
    <property type="entry name" value="F1F0 ATP synthase subunit B, membrane domain"/>
    <property type="match status" value="1"/>
</dbReference>
<protein>
    <recommendedName>
        <fullName evidence="4">V-type proton ATPase subunit E</fullName>
    </recommendedName>
    <alternativeName>
        <fullName evidence="4">V-ATPase subunit E</fullName>
    </alternativeName>
</protein>
<gene>
    <name evidence="4" type="primary">atpE</name>
    <name evidence="5" type="ORF">H6A19_07025</name>
</gene>
<keyword evidence="3 4" id="KW-0406">Ion transport</keyword>
<evidence type="ECO:0000256" key="3">
    <source>
        <dbReference type="ARBA" id="ARBA00023065"/>
    </source>
</evidence>
<proteinExistence type="inferred from homology"/>
<sequence>MSNVKNITSKILKDAEAGKENILATAAEEKDKIISKKVSSANEIAKEILDKAEVKAKSKKERVISSAKLKVRNNKLAAKQEIIDEVFEKSIDKLTSLSKEEFLNFVKNTILSMNLSGKQTLILNEQGLKIVDSAFIEELNKKVNAQITLSETPGKFKGGFILENNGIEINSTYEALVSSLRDELEFEVAKVLFN</sequence>
<evidence type="ECO:0000256" key="2">
    <source>
        <dbReference type="ARBA" id="ARBA00022448"/>
    </source>
</evidence>
<accession>A0ABS2FGF4</accession>
<dbReference type="Proteomes" id="UP000767334">
    <property type="component" value="Unassembled WGS sequence"/>
</dbReference>
<comment type="function">
    <text evidence="4">Produces ATP from ADP in the presence of a proton gradient across the membrane.</text>
</comment>
<evidence type="ECO:0000256" key="4">
    <source>
        <dbReference type="HAMAP-Rule" id="MF_00311"/>
    </source>
</evidence>
<keyword evidence="2 4" id="KW-0813">Transport</keyword>